<gene>
    <name evidence="1" type="ORF">Din_002339</name>
</gene>
<dbReference type="PANTHER" id="PTHR33986:SF15">
    <property type="entry name" value="MITOCHONDRIAL FISSION PROTEIN ELM1"/>
    <property type="match status" value="1"/>
</dbReference>
<dbReference type="AlphaFoldDB" id="A0A5B6YMM8"/>
<dbReference type="InterPro" id="IPR009367">
    <property type="entry name" value="Elm1-like"/>
</dbReference>
<proteinExistence type="predicted"/>
<reference evidence="1" key="1">
    <citation type="submission" date="2019-08" db="EMBL/GenBank/DDBJ databases">
        <title>Reference gene set and small RNA set construction with multiple tissues from Davidia involucrata Baill.</title>
        <authorList>
            <person name="Yang H."/>
            <person name="Zhou C."/>
            <person name="Li G."/>
            <person name="Wang J."/>
            <person name="Gao P."/>
            <person name="Wang M."/>
            <person name="Wang R."/>
            <person name="Zhao Y."/>
        </authorList>
    </citation>
    <scope>NUCLEOTIDE SEQUENCE</scope>
    <source>
        <tissue evidence="1">Mixed with DoveR01_LX</tissue>
    </source>
</reference>
<organism evidence="1">
    <name type="scientific">Davidia involucrata</name>
    <name type="common">Dove tree</name>
    <dbReference type="NCBI Taxonomy" id="16924"/>
    <lineage>
        <taxon>Eukaryota</taxon>
        <taxon>Viridiplantae</taxon>
        <taxon>Streptophyta</taxon>
        <taxon>Embryophyta</taxon>
        <taxon>Tracheophyta</taxon>
        <taxon>Spermatophyta</taxon>
        <taxon>Magnoliopsida</taxon>
        <taxon>eudicotyledons</taxon>
        <taxon>Gunneridae</taxon>
        <taxon>Pentapetalae</taxon>
        <taxon>asterids</taxon>
        <taxon>Cornales</taxon>
        <taxon>Nyssaceae</taxon>
        <taxon>Davidia</taxon>
    </lineage>
</organism>
<name>A0A5B6YMM8_DAVIN</name>
<dbReference type="GO" id="GO:0005741">
    <property type="term" value="C:mitochondrial outer membrane"/>
    <property type="evidence" value="ECO:0007669"/>
    <property type="project" value="TreeGrafter"/>
</dbReference>
<accession>A0A5B6YMM8</accession>
<dbReference type="Pfam" id="PF06258">
    <property type="entry name" value="Mito_fiss_Elm1"/>
    <property type="match status" value="1"/>
</dbReference>
<dbReference type="GO" id="GO:0000266">
    <property type="term" value="P:mitochondrial fission"/>
    <property type="evidence" value="ECO:0007669"/>
    <property type="project" value="TreeGrafter"/>
</dbReference>
<evidence type="ECO:0008006" key="2">
    <source>
        <dbReference type="Google" id="ProtNLM"/>
    </source>
</evidence>
<protein>
    <recommendedName>
        <fullName evidence="2">Mitochondrial fission protein ELM1</fullName>
    </recommendedName>
</protein>
<dbReference type="EMBL" id="GHES01002339">
    <property type="protein sequence ID" value="MPA32898.1"/>
    <property type="molecule type" value="Transcribed_RNA"/>
</dbReference>
<evidence type="ECO:0000313" key="1">
    <source>
        <dbReference type="EMBL" id="MPA32898.1"/>
    </source>
</evidence>
<sequence>MRPKLPIGSLPDICSTIRRAVVIGNGFAGAENQCFGLVRALGLSHRLSLYRVIRPRGRINEWLHWLPVSLHKKLDHVIRRICGDSRFQITVKGKKLTPLSVEKTGLSDILEADAREIATVARETFEKNGPLLVVASGRDTISVASSIKRYNIPGRI</sequence>
<dbReference type="PANTHER" id="PTHR33986">
    <property type="entry name" value="OS02G0535700 PROTEIN"/>
    <property type="match status" value="1"/>
</dbReference>